<name>A9V1M0_MONBE</name>
<dbReference type="KEGG" id="mbr:MONBRDRAFT_37418"/>
<dbReference type="AlphaFoldDB" id="A9V1M0"/>
<sequence>MTVADSSIVYTFFNGHGQVQSSWMYGSVAYGDVSVVADIAIQSRAPAHTYRTQWCTFGTGRVGVYSGALTATPVLYAAVGGSFNLAGSQGFWMERPAFDETSAGAFTCTPAWTQNLAAGVTTTLCSTDLTLKRRSVVFGLLASHARVATGGYCYALIDYGSSDPADAALVAPLSSVTLTNLGPAHTYATNWDNFAQEPDLAATMADTSDGLAPVELSDITAMLVDNNFGAVASPVRVQPPLLDRGHHGHETCPLGCLPDHVMLPWASDLLSLLSTTVRLPSWSDLAATNWPQGPTLFNSTWAIVMHIINCPGCDQERSMVLRLYEQVTEEGPNIIHQPTFAAARIADGFSPLQLLLFGFVVDTISSHLMQGLHLEALALKIERQHSGLATDLVTDQLGRLTVASPGQLAARTTLTSQHPRLAPVAVHPTADADTIAESASVPNDELRDSADSTQLGGTHVQALMASRPSPHEPHRPIEHEPHRQHMTLHLLDRQALQTILWIERIEWAGEGQDAHVYLSATHELHPARVRVSISHVWPPPETCAVQVHVHPPPGLALAAWSVLQPYGSIARLRYYQKQFNAYLWYDMLCMQLNHVHQTHQRPLMSALYLSSFTLPLGPNGEDGEQFLSGPYLRRLWTLQETLSCNLLLQDHSAHYDLLNEVAELSCHSLTTRRILMRMRCCMLIKQFLNYPSIRTLGQICARSLDELLGSAISVSGAALRSLLQCPIMPEGCSLALALIIFKEMPASTCDIVLRLIPLTARLTAGCQPPEISWTPDGWYLVERLRRLSHPASDNWVHAAYGLPIWGVFGEILPMDEAEAAVMASKLLRLPCIHMPTSSTFCSWPFAPAYALGKVPWGHQVAVRGTRLKFHKDQYQGSVVRPVALLFEPASGWLGLTDDGLGHTNASEPDELPQYHSLVCVQLSDIRDTVALSRLAPTLFSGRVGPFIRYALALQYDEAGLTSQQGGILTWISDGMPGYQEQPADWFEAVVI</sequence>
<evidence type="ECO:0000313" key="2">
    <source>
        <dbReference type="Proteomes" id="UP000001357"/>
    </source>
</evidence>
<dbReference type="EMBL" id="CH991554">
    <property type="protein sequence ID" value="EDQ88463.1"/>
    <property type="molecule type" value="Genomic_DNA"/>
</dbReference>
<dbReference type="GeneID" id="5891910"/>
<accession>A9V1M0</accession>
<evidence type="ECO:0000313" key="1">
    <source>
        <dbReference type="EMBL" id="EDQ88463.1"/>
    </source>
</evidence>
<organism evidence="1 2">
    <name type="scientific">Monosiga brevicollis</name>
    <name type="common">Choanoflagellate</name>
    <dbReference type="NCBI Taxonomy" id="81824"/>
    <lineage>
        <taxon>Eukaryota</taxon>
        <taxon>Choanoflagellata</taxon>
        <taxon>Craspedida</taxon>
        <taxon>Salpingoecidae</taxon>
        <taxon>Monosiga</taxon>
    </lineage>
</organism>
<keyword evidence="2" id="KW-1185">Reference proteome</keyword>
<proteinExistence type="predicted"/>
<gene>
    <name evidence="1" type="ORF">MONBRDRAFT_37418</name>
</gene>
<protein>
    <submittedName>
        <fullName evidence="1">Uncharacterized protein</fullName>
    </submittedName>
</protein>
<reference evidence="1 2" key="1">
    <citation type="journal article" date="2008" name="Nature">
        <title>The genome of the choanoflagellate Monosiga brevicollis and the origin of metazoans.</title>
        <authorList>
            <consortium name="JGI Sequencing"/>
            <person name="King N."/>
            <person name="Westbrook M.J."/>
            <person name="Young S.L."/>
            <person name="Kuo A."/>
            <person name="Abedin M."/>
            <person name="Chapman J."/>
            <person name="Fairclough S."/>
            <person name="Hellsten U."/>
            <person name="Isogai Y."/>
            <person name="Letunic I."/>
            <person name="Marr M."/>
            <person name="Pincus D."/>
            <person name="Putnam N."/>
            <person name="Rokas A."/>
            <person name="Wright K.J."/>
            <person name="Zuzow R."/>
            <person name="Dirks W."/>
            <person name="Good M."/>
            <person name="Goodstein D."/>
            <person name="Lemons D."/>
            <person name="Li W."/>
            <person name="Lyons J.B."/>
            <person name="Morris A."/>
            <person name="Nichols S."/>
            <person name="Richter D.J."/>
            <person name="Salamov A."/>
            <person name="Bork P."/>
            <person name="Lim W.A."/>
            <person name="Manning G."/>
            <person name="Miller W.T."/>
            <person name="McGinnis W."/>
            <person name="Shapiro H."/>
            <person name="Tjian R."/>
            <person name="Grigoriev I.V."/>
            <person name="Rokhsar D."/>
        </authorList>
    </citation>
    <scope>NUCLEOTIDE SEQUENCE [LARGE SCALE GENOMIC DNA]</scope>
    <source>
        <strain evidence="2">MX1 / ATCC 50154</strain>
    </source>
</reference>
<dbReference type="Proteomes" id="UP000001357">
    <property type="component" value="Unassembled WGS sequence"/>
</dbReference>
<dbReference type="RefSeq" id="XP_001746567.1">
    <property type="nucleotide sequence ID" value="XM_001746515.1"/>
</dbReference>
<dbReference type="InParanoid" id="A9V1M0"/>